<evidence type="ECO:0000313" key="2">
    <source>
        <dbReference type="EMBL" id="SHI44164.1"/>
    </source>
</evidence>
<keyword evidence="3" id="KW-1185">Reference proteome</keyword>
<sequence>MLTIQIDSREKARAIKKIVAEFDRQRVKHYISKLWTGDYMSLDNPRVIIDRKQNLSEICANVCQGHDRFRRELVRAQEMGIKLIILIEHGPDIKSIDDVASWQNPRGKIRIPDKIETDPAGNEYWIAGGWRETNAMTGETLAKVMQTQERKYGCEFEFCEKTQTGKRIIELLGGDT</sequence>
<accession>A0A1M6B5Y4</accession>
<name>A0A1M6B5Y4_9FIRM</name>
<dbReference type="Proteomes" id="UP000184342">
    <property type="component" value="Unassembled WGS sequence"/>
</dbReference>
<gene>
    <name evidence="2" type="ORF">SAMN02745691_00269</name>
</gene>
<dbReference type="EMBL" id="FQYT01000003">
    <property type="protein sequence ID" value="SHI44164.1"/>
    <property type="molecule type" value="Genomic_DNA"/>
</dbReference>
<dbReference type="GO" id="GO:0004518">
    <property type="term" value="F:nuclease activity"/>
    <property type="evidence" value="ECO:0007669"/>
    <property type="project" value="InterPro"/>
</dbReference>
<reference evidence="2 3" key="1">
    <citation type="submission" date="2016-11" db="EMBL/GenBank/DDBJ databases">
        <authorList>
            <person name="Jaros S."/>
            <person name="Januszkiewicz K."/>
            <person name="Wedrychowicz H."/>
        </authorList>
    </citation>
    <scope>NUCLEOTIDE SEQUENCE [LARGE SCALE GENOMIC DNA]</scope>
    <source>
        <strain evidence="2 3">DSM 15970</strain>
    </source>
</reference>
<feature type="domain" description="ERCC4" evidence="1">
    <location>
        <begin position="6"/>
        <end position="93"/>
    </location>
</feature>
<evidence type="ECO:0000259" key="1">
    <source>
        <dbReference type="Pfam" id="PF02732"/>
    </source>
</evidence>
<dbReference type="GO" id="GO:0006259">
    <property type="term" value="P:DNA metabolic process"/>
    <property type="evidence" value="ECO:0007669"/>
    <property type="project" value="UniProtKB-ARBA"/>
</dbReference>
<dbReference type="AlphaFoldDB" id="A0A1M6B5Y4"/>
<proteinExistence type="predicted"/>
<dbReference type="Pfam" id="PF02732">
    <property type="entry name" value="ERCC4"/>
    <property type="match status" value="1"/>
</dbReference>
<dbReference type="InterPro" id="IPR011335">
    <property type="entry name" value="Restrct_endonuc-II-like"/>
</dbReference>
<evidence type="ECO:0000313" key="3">
    <source>
        <dbReference type="Proteomes" id="UP000184342"/>
    </source>
</evidence>
<dbReference type="SUPFAM" id="SSF52980">
    <property type="entry name" value="Restriction endonuclease-like"/>
    <property type="match status" value="1"/>
</dbReference>
<dbReference type="InterPro" id="IPR006166">
    <property type="entry name" value="ERCC4_domain"/>
</dbReference>
<dbReference type="STRING" id="1122934.SAMN02745691_00269"/>
<protein>
    <recommendedName>
        <fullName evidence="1">ERCC4 domain-containing protein</fullName>
    </recommendedName>
</protein>
<dbReference type="GO" id="GO:0003677">
    <property type="term" value="F:DNA binding"/>
    <property type="evidence" value="ECO:0007669"/>
    <property type="project" value="InterPro"/>
</dbReference>
<dbReference type="Gene3D" id="3.40.50.10130">
    <property type="match status" value="1"/>
</dbReference>
<organism evidence="2 3">
    <name type="scientific">Parasporobacterium paucivorans DSM 15970</name>
    <dbReference type="NCBI Taxonomy" id="1122934"/>
    <lineage>
        <taxon>Bacteria</taxon>
        <taxon>Bacillati</taxon>
        <taxon>Bacillota</taxon>
        <taxon>Clostridia</taxon>
        <taxon>Lachnospirales</taxon>
        <taxon>Lachnospiraceae</taxon>
        <taxon>Parasporobacterium</taxon>
    </lineage>
</organism>